<dbReference type="EMBL" id="CP069111">
    <property type="protein sequence ID" value="QSS61991.1"/>
    <property type="molecule type" value="Genomic_DNA"/>
</dbReference>
<name>A0A8A1M7P2_AJECA</name>
<accession>A0A8A1M7P2</accession>
<evidence type="ECO:0000313" key="3">
    <source>
        <dbReference type="EMBL" id="QSS61991.1"/>
    </source>
</evidence>
<dbReference type="Proteomes" id="UP000663671">
    <property type="component" value="Chromosome 5"/>
</dbReference>
<evidence type="ECO:0000256" key="2">
    <source>
        <dbReference type="SAM" id="Phobius"/>
    </source>
</evidence>
<keyword evidence="2" id="KW-0812">Transmembrane</keyword>
<gene>
    <name evidence="3" type="ORF">I7I51_04168</name>
</gene>
<sequence length="159" mass="18328">MNDERRPTTNDQRCERRSKSNRDELGRKRRDERGEKACNRGGHQESAGISIYYNLDVPLYIYILYGCPTNPQPQTTAKTGLRKKQKGRIITLGVGQWVISSSCIVPVGFFFRITIPPPPTLFIKTEKLRQLRKGEKSEDCTVHDITTPKQEKSKQKRFC</sequence>
<proteinExistence type="predicted"/>
<feature type="compositionally biased region" description="Basic and acidic residues" evidence="1">
    <location>
        <begin position="1"/>
        <end position="38"/>
    </location>
</feature>
<organism evidence="3 4">
    <name type="scientific">Ajellomyces capsulatus</name>
    <name type="common">Darling's disease fungus</name>
    <name type="synonym">Histoplasma capsulatum</name>
    <dbReference type="NCBI Taxonomy" id="5037"/>
    <lineage>
        <taxon>Eukaryota</taxon>
        <taxon>Fungi</taxon>
        <taxon>Dikarya</taxon>
        <taxon>Ascomycota</taxon>
        <taxon>Pezizomycotina</taxon>
        <taxon>Eurotiomycetes</taxon>
        <taxon>Eurotiomycetidae</taxon>
        <taxon>Onygenales</taxon>
        <taxon>Ajellomycetaceae</taxon>
        <taxon>Histoplasma</taxon>
    </lineage>
</organism>
<protein>
    <submittedName>
        <fullName evidence="3">Uncharacterized protein</fullName>
    </submittedName>
</protein>
<keyword evidence="2" id="KW-0472">Membrane</keyword>
<dbReference type="AlphaFoldDB" id="A0A8A1M7P2"/>
<evidence type="ECO:0000256" key="1">
    <source>
        <dbReference type="SAM" id="MobiDB-lite"/>
    </source>
</evidence>
<dbReference type="VEuPathDB" id="FungiDB:I7I51_04168"/>
<evidence type="ECO:0000313" key="4">
    <source>
        <dbReference type="Proteomes" id="UP000663671"/>
    </source>
</evidence>
<feature type="region of interest" description="Disordered" evidence="1">
    <location>
        <begin position="1"/>
        <end position="42"/>
    </location>
</feature>
<reference evidence="3" key="1">
    <citation type="submission" date="2021-01" db="EMBL/GenBank/DDBJ databases">
        <title>Chromosome-level genome assembly of a human fungal pathogen reveals clustering of transcriptionally co-regulated genes.</title>
        <authorList>
            <person name="Voorhies M."/>
            <person name="Cohen S."/>
            <person name="Shea T.P."/>
            <person name="Petrus S."/>
            <person name="Munoz J.F."/>
            <person name="Poplawski S."/>
            <person name="Goldman W.E."/>
            <person name="Michael T."/>
            <person name="Cuomo C.A."/>
            <person name="Sil A."/>
            <person name="Beyhan S."/>
        </authorList>
    </citation>
    <scope>NUCLEOTIDE SEQUENCE</scope>
    <source>
        <strain evidence="3">WU24</strain>
    </source>
</reference>
<feature type="transmembrane region" description="Helical" evidence="2">
    <location>
        <begin position="89"/>
        <end position="111"/>
    </location>
</feature>
<keyword evidence="2" id="KW-1133">Transmembrane helix</keyword>